<dbReference type="OrthoDB" id="9770040at2"/>
<reference evidence="2" key="1">
    <citation type="submission" date="2015-07" db="EMBL/GenBank/DDBJ databases">
        <authorList>
            <person name="Kim K.M."/>
        </authorList>
    </citation>
    <scope>NUCLEOTIDE SEQUENCE [LARGE SCALE GENOMIC DNA]</scope>
    <source>
        <strain evidence="2">KCTC 42284</strain>
    </source>
</reference>
<dbReference type="KEGG" id="wma:WM2015_2576"/>
<evidence type="ECO:0000313" key="2">
    <source>
        <dbReference type="Proteomes" id="UP000066624"/>
    </source>
</evidence>
<accession>A0A0K0XZ19</accession>
<dbReference type="PATRIC" id="fig|1579979.3.peg.2632"/>
<gene>
    <name evidence="1" type="ORF">WM2015_2576</name>
</gene>
<keyword evidence="2" id="KW-1185">Reference proteome</keyword>
<dbReference type="RefSeq" id="WP_049726456.1">
    <property type="nucleotide sequence ID" value="NZ_CP012154.1"/>
</dbReference>
<evidence type="ECO:0000313" key="1">
    <source>
        <dbReference type="EMBL" id="AKS42934.1"/>
    </source>
</evidence>
<name>A0A0K0XZ19_9GAMM</name>
<dbReference type="EMBL" id="CP012154">
    <property type="protein sequence ID" value="AKS42934.1"/>
    <property type="molecule type" value="Genomic_DNA"/>
</dbReference>
<protein>
    <submittedName>
        <fullName evidence="1">NnrS protein superfamily</fullName>
    </submittedName>
</protein>
<dbReference type="Proteomes" id="UP000066624">
    <property type="component" value="Chromosome"/>
</dbReference>
<sequence>MNPQPFRTLFAYPFRIFFLAAAGYAIVALPAWLTVIIGGLPLNGSIPALNWHAHEMLFGFTGAAIAGFLLTAMCNWTGAAPLEGRRLMLLFLCWLAGRMAMWLSSALPEAVVALIDLSFPAIVTVYAGRIIIAAGSRRNLVLVAVLAVFCLCNAGFHLGLLTDRIGLVIASERAALLLVVILITVIGGRITPAFSRNWLQRQARSSHSVRAWAWLDRSTIGSLLALVIALFAFGSSPLTGALACAAALFQSARLLAWSGWSTAREPLLWILHLGQVFIPLGLGLMAAAMLGLAIPATAWAHALGTAVAIMILGVMTRVALGHTGRPLTLPTGGVALYAAAIAAMLLRLAVALGWLPWRGGLLVSGLLWMLAFLGFVLIYWPILSRPRVDGRLG</sequence>
<proteinExistence type="predicted"/>
<dbReference type="Pfam" id="PF05940">
    <property type="entry name" value="NnrS"/>
    <property type="match status" value="1"/>
</dbReference>
<dbReference type="AlphaFoldDB" id="A0A0K0XZ19"/>
<organism evidence="1 2">
    <name type="scientific">Wenzhouxiangella marina</name>
    <dbReference type="NCBI Taxonomy" id="1579979"/>
    <lineage>
        <taxon>Bacteria</taxon>
        <taxon>Pseudomonadati</taxon>
        <taxon>Pseudomonadota</taxon>
        <taxon>Gammaproteobacteria</taxon>
        <taxon>Chromatiales</taxon>
        <taxon>Wenzhouxiangellaceae</taxon>
        <taxon>Wenzhouxiangella</taxon>
    </lineage>
</organism>
<dbReference type="STRING" id="1579979.WM2015_2576"/>
<dbReference type="InterPro" id="IPR010266">
    <property type="entry name" value="NnrS"/>
</dbReference>